<proteinExistence type="predicted"/>
<dbReference type="PANTHER" id="PTHR37176">
    <property type="entry name" value="F10K1.23"/>
    <property type="match status" value="1"/>
</dbReference>
<dbReference type="AlphaFoldDB" id="A0A833R514"/>
<gene>
    <name evidence="1" type="ORF">FCM35_KLT05204</name>
</gene>
<name>A0A833R514_9POAL</name>
<keyword evidence="2" id="KW-1185">Reference proteome</keyword>
<protein>
    <submittedName>
        <fullName evidence="1">Uncharacterized protein</fullName>
    </submittedName>
</protein>
<dbReference type="OrthoDB" id="1925581at2759"/>
<dbReference type="GO" id="GO:0042138">
    <property type="term" value="P:meiotic DNA double-strand break formation"/>
    <property type="evidence" value="ECO:0007669"/>
    <property type="project" value="InterPro"/>
</dbReference>
<dbReference type="InterPro" id="IPR044969">
    <property type="entry name" value="DFO"/>
</dbReference>
<dbReference type="PANTHER" id="PTHR37176:SF1">
    <property type="entry name" value="PROTEIN DOUBLE-STRAND BREAK FORMATION"/>
    <property type="match status" value="1"/>
</dbReference>
<dbReference type="EMBL" id="SWLB01000014">
    <property type="protein sequence ID" value="KAF3329873.1"/>
    <property type="molecule type" value="Genomic_DNA"/>
</dbReference>
<sequence length="250" mass="28053">MRESIGEAISLFKSRIESRRFTNETLEVLDSILASRDVLLILETRSKLRDLIRCEAIRALREVKDKSASVDEKLCIVQFFVSAFALIGDVESCLALKYDALVLRESKSVEEKDLKVFYQEWVTFAKDSLDNGFYSIAQMGCDKALKCIHSGTGIVVESSGVGNCTNSHVVLDIKRLRDLASSLVSSHSVQTQSTQYMKRKAERVEAKKSLQLVKLKQVGSNLFRNGIKKRNAQKLLLSKSRVTSTLPMPD</sequence>
<dbReference type="Proteomes" id="UP000623129">
    <property type="component" value="Unassembled WGS sequence"/>
</dbReference>
<accession>A0A833R514</accession>
<evidence type="ECO:0000313" key="1">
    <source>
        <dbReference type="EMBL" id="KAF3329873.1"/>
    </source>
</evidence>
<organism evidence="1 2">
    <name type="scientific">Carex littledalei</name>
    <dbReference type="NCBI Taxonomy" id="544730"/>
    <lineage>
        <taxon>Eukaryota</taxon>
        <taxon>Viridiplantae</taxon>
        <taxon>Streptophyta</taxon>
        <taxon>Embryophyta</taxon>
        <taxon>Tracheophyta</taxon>
        <taxon>Spermatophyta</taxon>
        <taxon>Magnoliopsida</taxon>
        <taxon>Liliopsida</taxon>
        <taxon>Poales</taxon>
        <taxon>Cyperaceae</taxon>
        <taxon>Cyperoideae</taxon>
        <taxon>Cariceae</taxon>
        <taxon>Carex</taxon>
        <taxon>Carex subgen. Euthyceras</taxon>
    </lineage>
</organism>
<comment type="caution">
    <text evidence="1">The sequence shown here is derived from an EMBL/GenBank/DDBJ whole genome shotgun (WGS) entry which is preliminary data.</text>
</comment>
<evidence type="ECO:0000313" key="2">
    <source>
        <dbReference type="Proteomes" id="UP000623129"/>
    </source>
</evidence>
<reference evidence="1" key="1">
    <citation type="submission" date="2020-01" db="EMBL/GenBank/DDBJ databases">
        <title>Genome sequence of Kobresia littledalei, the first chromosome-level genome in the family Cyperaceae.</title>
        <authorList>
            <person name="Qu G."/>
        </authorList>
    </citation>
    <scope>NUCLEOTIDE SEQUENCE</scope>
    <source>
        <strain evidence="1">C.B.Clarke</strain>
        <tissue evidence="1">Leaf</tissue>
    </source>
</reference>